<dbReference type="InterPro" id="IPR001283">
    <property type="entry name" value="CRISP-related"/>
</dbReference>
<keyword evidence="1" id="KW-1133">Transmembrane helix</keyword>
<name>A0A319E6M6_ASPSB</name>
<accession>A0A319E6M6</accession>
<keyword evidence="1" id="KW-0472">Membrane</keyword>
<dbReference type="Proteomes" id="UP000248423">
    <property type="component" value="Unassembled WGS sequence"/>
</dbReference>
<dbReference type="OrthoDB" id="337038at2759"/>
<evidence type="ECO:0000313" key="4">
    <source>
        <dbReference type="Proteomes" id="UP000248423"/>
    </source>
</evidence>
<keyword evidence="1" id="KW-0812">Transmembrane</keyword>
<dbReference type="Gene3D" id="3.40.33.10">
    <property type="entry name" value="CAP"/>
    <property type="match status" value="1"/>
</dbReference>
<dbReference type="VEuPathDB" id="FungiDB:BO78DRAFT_374438"/>
<organism evidence="3 4">
    <name type="scientific">Aspergillus sclerotiicarbonarius (strain CBS 121057 / IBT 28362)</name>
    <dbReference type="NCBI Taxonomy" id="1448318"/>
    <lineage>
        <taxon>Eukaryota</taxon>
        <taxon>Fungi</taxon>
        <taxon>Dikarya</taxon>
        <taxon>Ascomycota</taxon>
        <taxon>Pezizomycotina</taxon>
        <taxon>Eurotiomycetes</taxon>
        <taxon>Eurotiomycetidae</taxon>
        <taxon>Eurotiales</taxon>
        <taxon>Aspergillaceae</taxon>
        <taxon>Aspergillus</taxon>
        <taxon>Aspergillus subgen. Circumdati</taxon>
    </lineage>
</organism>
<evidence type="ECO:0000313" key="3">
    <source>
        <dbReference type="EMBL" id="PYI03825.1"/>
    </source>
</evidence>
<dbReference type="GO" id="GO:0005576">
    <property type="term" value="C:extracellular region"/>
    <property type="evidence" value="ECO:0007669"/>
    <property type="project" value="InterPro"/>
</dbReference>
<protein>
    <submittedName>
        <fullName evidence="3">PR-1-like protein</fullName>
    </submittedName>
</protein>
<reference evidence="3 4" key="1">
    <citation type="submission" date="2018-02" db="EMBL/GenBank/DDBJ databases">
        <title>The genomes of Aspergillus section Nigri reveals drivers in fungal speciation.</title>
        <authorList>
            <consortium name="DOE Joint Genome Institute"/>
            <person name="Vesth T.C."/>
            <person name="Nybo J."/>
            <person name="Theobald S."/>
            <person name="Brandl J."/>
            <person name="Frisvad J.C."/>
            <person name="Nielsen K.F."/>
            <person name="Lyhne E.K."/>
            <person name="Kogle M.E."/>
            <person name="Kuo A."/>
            <person name="Riley R."/>
            <person name="Clum A."/>
            <person name="Nolan M."/>
            <person name="Lipzen A."/>
            <person name="Salamov A."/>
            <person name="Henrissat B."/>
            <person name="Wiebenga A."/>
            <person name="De vries R.P."/>
            <person name="Grigoriev I.V."/>
            <person name="Mortensen U.H."/>
            <person name="Andersen M.R."/>
            <person name="Baker S.E."/>
        </authorList>
    </citation>
    <scope>NUCLEOTIDE SEQUENCE [LARGE SCALE GENOMIC DNA]</scope>
    <source>
        <strain evidence="3 4">CBS 121057</strain>
    </source>
</reference>
<dbReference type="InterPro" id="IPR035940">
    <property type="entry name" value="CAP_sf"/>
</dbReference>
<dbReference type="FunFam" id="3.40.33.10:FF:000031">
    <property type="entry name" value="Extracellular SCP domain-containing protein Pry1"/>
    <property type="match status" value="1"/>
</dbReference>
<dbReference type="SMART" id="SM00198">
    <property type="entry name" value="SCP"/>
    <property type="match status" value="1"/>
</dbReference>
<feature type="transmembrane region" description="Helical" evidence="1">
    <location>
        <begin position="13"/>
        <end position="33"/>
    </location>
</feature>
<dbReference type="PRINTS" id="PR00837">
    <property type="entry name" value="V5TPXLIKE"/>
</dbReference>
<dbReference type="SUPFAM" id="SSF55797">
    <property type="entry name" value="PR-1-like"/>
    <property type="match status" value="1"/>
</dbReference>
<feature type="transmembrane region" description="Helical" evidence="1">
    <location>
        <begin position="249"/>
        <end position="267"/>
    </location>
</feature>
<proteinExistence type="predicted"/>
<keyword evidence="4" id="KW-1185">Reference proteome</keyword>
<dbReference type="Pfam" id="PF00188">
    <property type="entry name" value="CAP"/>
    <property type="match status" value="1"/>
</dbReference>
<dbReference type="STRING" id="1448318.A0A319E6M6"/>
<gene>
    <name evidence="3" type="ORF">BO78DRAFT_374438</name>
</gene>
<sequence>MHLPNTNLPLLRILPNLLSITIITTLLSALSLVTAQQQQQQQHTTIIITVTATPTTTPKPPSYTSPTLFQNSILNVSNTYRSAHNATNLTWNTTLTTYAQSWAEQCKWQHSHGPYGENLAFGYPNTSTSITAWGDESLKYDFKLPTGFSEETGHFTQLVWRATQQVGCAAVDCGLNGTRNASTGEFVHPQGWFLVCEYAPRGNVMGGDRRLGNKEFFKINVQEGRTYAGPYETGSSSWADGGLRERRGWWRWLWWVGVVGGWGFLGVI</sequence>
<dbReference type="PROSITE" id="PS01009">
    <property type="entry name" value="CRISP_1"/>
    <property type="match status" value="1"/>
</dbReference>
<feature type="domain" description="SCP" evidence="2">
    <location>
        <begin position="68"/>
        <end position="206"/>
    </location>
</feature>
<dbReference type="InterPro" id="IPR014044">
    <property type="entry name" value="CAP_dom"/>
</dbReference>
<evidence type="ECO:0000256" key="1">
    <source>
        <dbReference type="SAM" id="Phobius"/>
    </source>
</evidence>
<dbReference type="InterPro" id="IPR018244">
    <property type="entry name" value="Allrgn_V5/Tpx1_CS"/>
</dbReference>
<dbReference type="AlphaFoldDB" id="A0A319E6M6"/>
<dbReference type="EMBL" id="KZ826376">
    <property type="protein sequence ID" value="PYI03825.1"/>
    <property type="molecule type" value="Genomic_DNA"/>
</dbReference>
<dbReference type="PANTHER" id="PTHR10334">
    <property type="entry name" value="CYSTEINE-RICH SECRETORY PROTEIN-RELATED"/>
    <property type="match status" value="1"/>
</dbReference>
<evidence type="ECO:0000259" key="2">
    <source>
        <dbReference type="SMART" id="SM00198"/>
    </source>
</evidence>